<feature type="transmembrane region" description="Helical" evidence="8">
    <location>
        <begin position="26"/>
        <end position="44"/>
    </location>
</feature>
<evidence type="ECO:0000256" key="3">
    <source>
        <dbReference type="ARBA" id="ARBA00022475"/>
    </source>
</evidence>
<evidence type="ECO:0000256" key="2">
    <source>
        <dbReference type="ARBA" id="ARBA00006683"/>
    </source>
</evidence>
<feature type="domain" description="Polysaccharide chain length determinant N-terminal" evidence="9">
    <location>
        <begin position="13"/>
        <end position="101"/>
    </location>
</feature>
<reference evidence="11" key="1">
    <citation type="submission" date="2015-05" db="EMBL/GenBank/DDBJ databases">
        <authorList>
            <consortium name="Pathogen Informatics"/>
        </authorList>
    </citation>
    <scope>NUCLEOTIDE SEQUENCE [LARGE SCALE GENOMIC DNA]</scope>
    <source>
        <strain evidence="11">T1-815</strain>
    </source>
</reference>
<dbReference type="Proteomes" id="UP000049472">
    <property type="component" value="Unassembled WGS sequence"/>
</dbReference>
<dbReference type="Pfam" id="PF02706">
    <property type="entry name" value="Wzz"/>
    <property type="match status" value="1"/>
</dbReference>
<dbReference type="GO" id="GO:0005886">
    <property type="term" value="C:plasma membrane"/>
    <property type="evidence" value="ECO:0007669"/>
    <property type="project" value="UniProtKB-SubCell"/>
</dbReference>
<comment type="similarity">
    <text evidence="2">Belongs to the CpsC/CapA family.</text>
</comment>
<evidence type="ECO:0000256" key="1">
    <source>
        <dbReference type="ARBA" id="ARBA00004651"/>
    </source>
</evidence>
<name>A0A0M6WPJ1_9FIRM</name>
<dbReference type="InterPro" id="IPR003856">
    <property type="entry name" value="LPS_length_determ_N"/>
</dbReference>
<proteinExistence type="inferred from homology"/>
<evidence type="ECO:0000256" key="7">
    <source>
        <dbReference type="SAM" id="MobiDB-lite"/>
    </source>
</evidence>
<gene>
    <name evidence="10" type="ORF">T1815_20461</name>
</gene>
<comment type="subcellular location">
    <subcellularLocation>
        <location evidence="1">Cell membrane</location>
        <topology evidence="1">Multi-pass membrane protein</topology>
    </subcellularLocation>
</comment>
<dbReference type="RefSeq" id="WP_055062125.1">
    <property type="nucleotide sequence ID" value="NZ_CP100127.1"/>
</dbReference>
<dbReference type="InterPro" id="IPR050445">
    <property type="entry name" value="Bact_polysacc_biosynth/exp"/>
</dbReference>
<evidence type="ECO:0000256" key="6">
    <source>
        <dbReference type="ARBA" id="ARBA00023136"/>
    </source>
</evidence>
<protein>
    <submittedName>
        <fullName evidence="10">Capsular exopolysaccharide family</fullName>
    </submittedName>
</protein>
<feature type="transmembrane region" description="Helical" evidence="8">
    <location>
        <begin position="183"/>
        <end position="203"/>
    </location>
</feature>
<evidence type="ECO:0000256" key="5">
    <source>
        <dbReference type="ARBA" id="ARBA00022989"/>
    </source>
</evidence>
<keyword evidence="3" id="KW-1003">Cell membrane</keyword>
<keyword evidence="11" id="KW-1185">Reference proteome</keyword>
<dbReference type="EMBL" id="CVRQ01000022">
    <property type="protein sequence ID" value="CRL39277.1"/>
    <property type="molecule type" value="Genomic_DNA"/>
</dbReference>
<evidence type="ECO:0000313" key="11">
    <source>
        <dbReference type="Proteomes" id="UP000049472"/>
    </source>
</evidence>
<keyword evidence="6 8" id="KW-0472">Membrane</keyword>
<dbReference type="PANTHER" id="PTHR32309:SF13">
    <property type="entry name" value="FERRIC ENTEROBACTIN TRANSPORT PROTEIN FEPE"/>
    <property type="match status" value="1"/>
</dbReference>
<evidence type="ECO:0000256" key="4">
    <source>
        <dbReference type="ARBA" id="ARBA00022692"/>
    </source>
</evidence>
<keyword evidence="5 8" id="KW-1133">Transmembrane helix</keyword>
<sequence>MENNEPIRDQEIEIDLVALFHELVKHWKALVASMVLLAAVFGLYSKITFVPEYEASAEMYVLSKSTSITSLADIQVGSSLTNDYEYVITGRTVLSQVIDNLDMDETYEQLSKRVSIENPTDTRVLKIVVTDTDLEASKTVADEIAKVSSQYIADNMDQSQPKIIQTAYASKTPVNNNILKNTVIGAVLGLFLAAGIVVLGYMLDDTISNADDMEARTGLKVLASLPVDEAEYDGAKSKRRKNKKKQSSKSDDSKSKKRAI</sequence>
<dbReference type="PANTHER" id="PTHR32309">
    <property type="entry name" value="TYROSINE-PROTEIN KINASE"/>
    <property type="match status" value="1"/>
</dbReference>
<dbReference type="AlphaFoldDB" id="A0A0M6WPJ1"/>
<accession>A0A0M6WPJ1</accession>
<evidence type="ECO:0000313" key="10">
    <source>
        <dbReference type="EMBL" id="CRL39277.1"/>
    </source>
</evidence>
<feature type="region of interest" description="Disordered" evidence="7">
    <location>
        <begin position="231"/>
        <end position="260"/>
    </location>
</feature>
<evidence type="ECO:0000259" key="9">
    <source>
        <dbReference type="Pfam" id="PF02706"/>
    </source>
</evidence>
<evidence type="ECO:0000256" key="8">
    <source>
        <dbReference type="SAM" id="Phobius"/>
    </source>
</evidence>
<keyword evidence="4 8" id="KW-0812">Transmembrane</keyword>
<organism evidence="10 11">
    <name type="scientific">Agathobacter rectalis</name>
    <dbReference type="NCBI Taxonomy" id="39491"/>
    <lineage>
        <taxon>Bacteria</taxon>
        <taxon>Bacillati</taxon>
        <taxon>Bacillota</taxon>
        <taxon>Clostridia</taxon>
        <taxon>Lachnospirales</taxon>
        <taxon>Lachnospiraceae</taxon>
        <taxon>Agathobacter</taxon>
    </lineage>
</organism>
<feature type="compositionally biased region" description="Basic residues" evidence="7">
    <location>
        <begin position="237"/>
        <end position="247"/>
    </location>
</feature>
<dbReference type="GO" id="GO:0004713">
    <property type="term" value="F:protein tyrosine kinase activity"/>
    <property type="evidence" value="ECO:0007669"/>
    <property type="project" value="TreeGrafter"/>
</dbReference>